<gene>
    <name evidence="4" type="ORF">HERILL_LOCUS863</name>
</gene>
<dbReference type="SFLD" id="SFLDG00358">
    <property type="entry name" value="Main_(cytGST)"/>
    <property type="match status" value="1"/>
</dbReference>
<dbReference type="Gene3D" id="1.20.1050.10">
    <property type="match status" value="1"/>
</dbReference>
<comment type="subunit">
    <text evidence="1">Homodimer.</text>
</comment>
<evidence type="ECO:0000256" key="1">
    <source>
        <dbReference type="ARBA" id="ARBA00011738"/>
    </source>
</evidence>
<keyword evidence="5" id="KW-1185">Reference proteome</keyword>
<dbReference type="PANTHER" id="PTHR43969">
    <property type="entry name" value="GLUTATHIONE S TRANSFERASE D10, ISOFORM A-RELATED"/>
    <property type="match status" value="1"/>
</dbReference>
<dbReference type="PANTHER" id="PTHR43969:SF3">
    <property type="entry name" value="GLUTATHIONE S TRANSFERASE E11, ISOFORM A-RELATED"/>
    <property type="match status" value="1"/>
</dbReference>
<dbReference type="SMR" id="A0A7R8UB45"/>
<dbReference type="InterPro" id="IPR036282">
    <property type="entry name" value="Glutathione-S-Trfase_C_sf"/>
</dbReference>
<dbReference type="SFLD" id="SFLDG01153">
    <property type="entry name" value="Main.4:_Theta-like"/>
    <property type="match status" value="1"/>
</dbReference>
<dbReference type="CDD" id="cd03177">
    <property type="entry name" value="GST_C_Delta_Epsilon"/>
    <property type="match status" value="1"/>
</dbReference>
<reference evidence="4 5" key="1">
    <citation type="submission" date="2020-11" db="EMBL/GenBank/DDBJ databases">
        <authorList>
            <person name="Wallbank WR R."/>
            <person name="Pardo Diaz C."/>
            <person name="Kozak K."/>
            <person name="Martin S."/>
            <person name="Jiggins C."/>
            <person name="Moest M."/>
            <person name="Warren A I."/>
            <person name="Generalovic N T."/>
            <person name="Byers J.R.P. K."/>
            <person name="Montejo-Kovacevich G."/>
            <person name="Yen C E."/>
        </authorList>
    </citation>
    <scope>NUCLEOTIDE SEQUENCE [LARGE SCALE GENOMIC DNA]</scope>
</reference>
<dbReference type="EMBL" id="LR899009">
    <property type="protein sequence ID" value="CAD7077522.1"/>
    <property type="molecule type" value="Genomic_DNA"/>
</dbReference>
<sequence length="223" mass="25596">MSKPILYYATLSPPSRTVLLTAKEIGLELDLCPISLFENEHLTHDFVKKNPQHTIPVLEDNGVFIFDSHAICSYLIDKYAKDDKLYPKDLVRRAAVQSRMYFETSYLFGRLHLLYEPIIFFGSPKLPEDTLESIREALDIVEAFLEGGPYVSGNDLTLADFCCVTTISSMEEPTIPTQARHPKVMAWMKRMATLPYYKVANYFGAEELKQLYRENLVKNRTNV</sequence>
<dbReference type="SFLD" id="SFLDS00019">
    <property type="entry name" value="Glutathione_Transferase_(cytos"/>
    <property type="match status" value="1"/>
</dbReference>
<evidence type="ECO:0000259" key="2">
    <source>
        <dbReference type="PROSITE" id="PS50404"/>
    </source>
</evidence>
<dbReference type="InterPro" id="IPR004045">
    <property type="entry name" value="Glutathione_S-Trfase_N"/>
</dbReference>
<proteinExistence type="predicted"/>
<dbReference type="GO" id="GO:0004364">
    <property type="term" value="F:glutathione transferase activity"/>
    <property type="evidence" value="ECO:0007669"/>
    <property type="project" value="TreeGrafter"/>
</dbReference>
<evidence type="ECO:0000313" key="4">
    <source>
        <dbReference type="EMBL" id="CAD7077522.1"/>
    </source>
</evidence>
<dbReference type="CDD" id="cd03045">
    <property type="entry name" value="GST_N_Delta_Epsilon"/>
    <property type="match status" value="1"/>
</dbReference>
<name>A0A7R8UB45_HERIL</name>
<dbReference type="PROSITE" id="PS50404">
    <property type="entry name" value="GST_NTER"/>
    <property type="match status" value="1"/>
</dbReference>
<protein>
    <submittedName>
        <fullName evidence="4">Uncharacterized protein</fullName>
    </submittedName>
</protein>
<dbReference type="InterPro" id="IPR036249">
    <property type="entry name" value="Thioredoxin-like_sf"/>
</dbReference>
<dbReference type="Gene3D" id="3.40.30.10">
    <property type="entry name" value="Glutaredoxin"/>
    <property type="match status" value="1"/>
</dbReference>
<dbReference type="AlphaFoldDB" id="A0A7R8UB45"/>
<dbReference type="FunCoup" id="A0A7R8UB45">
    <property type="interactions" value="369"/>
</dbReference>
<dbReference type="OMA" id="KIYAWLN"/>
<dbReference type="SUPFAM" id="SSF52833">
    <property type="entry name" value="Thioredoxin-like"/>
    <property type="match status" value="1"/>
</dbReference>
<dbReference type="OrthoDB" id="2309723at2759"/>
<dbReference type="Pfam" id="PF00043">
    <property type="entry name" value="GST_C"/>
    <property type="match status" value="1"/>
</dbReference>
<organism evidence="4 5">
    <name type="scientific">Hermetia illucens</name>
    <name type="common">Black soldier fly</name>
    <dbReference type="NCBI Taxonomy" id="343691"/>
    <lineage>
        <taxon>Eukaryota</taxon>
        <taxon>Metazoa</taxon>
        <taxon>Ecdysozoa</taxon>
        <taxon>Arthropoda</taxon>
        <taxon>Hexapoda</taxon>
        <taxon>Insecta</taxon>
        <taxon>Pterygota</taxon>
        <taxon>Neoptera</taxon>
        <taxon>Endopterygota</taxon>
        <taxon>Diptera</taxon>
        <taxon>Brachycera</taxon>
        <taxon>Stratiomyomorpha</taxon>
        <taxon>Stratiomyidae</taxon>
        <taxon>Hermetiinae</taxon>
        <taxon>Hermetia</taxon>
    </lineage>
</organism>
<dbReference type="FunFam" id="3.40.30.10:FF:000034">
    <property type="entry name" value="glutathione S-transferase 1"/>
    <property type="match status" value="1"/>
</dbReference>
<feature type="domain" description="GST C-terminal" evidence="3">
    <location>
        <begin position="89"/>
        <end position="212"/>
    </location>
</feature>
<dbReference type="FunFam" id="1.20.1050.10:FF:000007">
    <property type="entry name" value="Glutathione S-transferase 1-1"/>
    <property type="match status" value="1"/>
</dbReference>
<dbReference type="InterPro" id="IPR010987">
    <property type="entry name" value="Glutathione-S-Trfase_C-like"/>
</dbReference>
<accession>A0A7R8UB45</accession>
<dbReference type="Proteomes" id="UP000594454">
    <property type="component" value="Chromosome 1"/>
</dbReference>
<dbReference type="GO" id="GO:0006749">
    <property type="term" value="P:glutathione metabolic process"/>
    <property type="evidence" value="ECO:0007669"/>
    <property type="project" value="TreeGrafter"/>
</dbReference>
<evidence type="ECO:0000313" key="5">
    <source>
        <dbReference type="Proteomes" id="UP000594454"/>
    </source>
</evidence>
<dbReference type="PROSITE" id="PS50405">
    <property type="entry name" value="GST_CTER"/>
    <property type="match status" value="1"/>
</dbReference>
<feature type="domain" description="GST N-terminal" evidence="2">
    <location>
        <begin position="2"/>
        <end position="83"/>
    </location>
</feature>
<dbReference type="InterPro" id="IPR004046">
    <property type="entry name" value="GST_C"/>
</dbReference>
<dbReference type="InParanoid" id="A0A7R8UB45"/>
<dbReference type="InterPro" id="IPR040079">
    <property type="entry name" value="Glutathione_S-Trfase"/>
</dbReference>
<evidence type="ECO:0000259" key="3">
    <source>
        <dbReference type="PROSITE" id="PS50405"/>
    </source>
</evidence>
<dbReference type="SUPFAM" id="SSF47616">
    <property type="entry name" value="GST C-terminal domain-like"/>
    <property type="match status" value="1"/>
</dbReference>
<dbReference type="Pfam" id="PF13417">
    <property type="entry name" value="GST_N_3"/>
    <property type="match status" value="1"/>
</dbReference>